<dbReference type="AlphaFoldDB" id="A0AA39PW31"/>
<keyword evidence="1" id="KW-0472">Membrane</keyword>
<keyword evidence="1" id="KW-0812">Transmembrane</keyword>
<name>A0AA39PW31_9AGAR</name>
<gene>
    <name evidence="2" type="ORF">IW261DRAFT_100680</name>
</gene>
<protein>
    <submittedName>
        <fullName evidence="2">Uncharacterized protein</fullName>
    </submittedName>
</protein>
<dbReference type="Proteomes" id="UP001175227">
    <property type="component" value="Unassembled WGS sequence"/>
</dbReference>
<evidence type="ECO:0000313" key="2">
    <source>
        <dbReference type="EMBL" id="KAK0491635.1"/>
    </source>
</evidence>
<accession>A0AA39PW31</accession>
<feature type="transmembrane region" description="Helical" evidence="1">
    <location>
        <begin position="50"/>
        <end position="68"/>
    </location>
</feature>
<reference evidence="2" key="1">
    <citation type="submission" date="2023-06" db="EMBL/GenBank/DDBJ databases">
        <authorList>
            <consortium name="Lawrence Berkeley National Laboratory"/>
            <person name="Ahrendt S."/>
            <person name="Sahu N."/>
            <person name="Indic B."/>
            <person name="Wong-Bajracharya J."/>
            <person name="Merenyi Z."/>
            <person name="Ke H.-M."/>
            <person name="Monk M."/>
            <person name="Kocsube S."/>
            <person name="Drula E."/>
            <person name="Lipzen A."/>
            <person name="Balint B."/>
            <person name="Henrissat B."/>
            <person name="Andreopoulos B."/>
            <person name="Martin F.M."/>
            <person name="Harder C.B."/>
            <person name="Rigling D."/>
            <person name="Ford K.L."/>
            <person name="Foster G.D."/>
            <person name="Pangilinan J."/>
            <person name="Papanicolaou A."/>
            <person name="Barry K."/>
            <person name="LaButti K."/>
            <person name="Viragh M."/>
            <person name="Koriabine M."/>
            <person name="Yan M."/>
            <person name="Riley R."/>
            <person name="Champramary S."/>
            <person name="Plett K.L."/>
            <person name="Tsai I.J."/>
            <person name="Slot J."/>
            <person name="Sipos G."/>
            <person name="Plett J."/>
            <person name="Nagy L.G."/>
            <person name="Grigoriev I.V."/>
        </authorList>
    </citation>
    <scope>NUCLEOTIDE SEQUENCE</scope>
    <source>
        <strain evidence="2">ICMP 16352</strain>
    </source>
</reference>
<keyword evidence="1" id="KW-1133">Transmembrane helix</keyword>
<dbReference type="EMBL" id="JAUEPR010000001">
    <property type="protein sequence ID" value="KAK0491635.1"/>
    <property type="molecule type" value="Genomic_DNA"/>
</dbReference>
<organism evidence="2 3">
    <name type="scientific">Armillaria novae-zelandiae</name>
    <dbReference type="NCBI Taxonomy" id="153914"/>
    <lineage>
        <taxon>Eukaryota</taxon>
        <taxon>Fungi</taxon>
        <taxon>Dikarya</taxon>
        <taxon>Basidiomycota</taxon>
        <taxon>Agaricomycotina</taxon>
        <taxon>Agaricomycetes</taxon>
        <taxon>Agaricomycetidae</taxon>
        <taxon>Agaricales</taxon>
        <taxon>Marasmiineae</taxon>
        <taxon>Physalacriaceae</taxon>
        <taxon>Armillaria</taxon>
    </lineage>
</organism>
<feature type="transmembrane region" description="Helical" evidence="1">
    <location>
        <begin position="91"/>
        <end position="112"/>
    </location>
</feature>
<keyword evidence="3" id="KW-1185">Reference proteome</keyword>
<proteinExistence type="predicted"/>
<evidence type="ECO:0000313" key="3">
    <source>
        <dbReference type="Proteomes" id="UP001175227"/>
    </source>
</evidence>
<sequence length="118" mass="13510">MVGRRARRGGNGGGTVCRAQYVEIRDNFVTAVNRVTTQPCRTVLGFHHHFLHLHFIIVLLCYMGAYTISQCHAFLETNVHFTRVSLLTRDLTTVFCLLRLRLSITIVLFMCFHTGQLE</sequence>
<comment type="caution">
    <text evidence="2">The sequence shown here is derived from an EMBL/GenBank/DDBJ whole genome shotgun (WGS) entry which is preliminary data.</text>
</comment>
<evidence type="ECO:0000256" key="1">
    <source>
        <dbReference type="SAM" id="Phobius"/>
    </source>
</evidence>